<dbReference type="OrthoDB" id="9812661at2"/>
<protein>
    <recommendedName>
        <fullName evidence="11">Peptidoglycan glycosyltransferase RodA</fullName>
        <shortName evidence="11">PGT</shortName>
        <ecNumber evidence="11">2.4.99.28</ecNumber>
    </recommendedName>
    <alternativeName>
        <fullName evidence="11">Cell elongation protein RodA</fullName>
    </alternativeName>
    <alternativeName>
        <fullName evidence="11">Cell wall polymerase</fullName>
    </alternativeName>
    <alternativeName>
        <fullName evidence="11">Peptidoglycan polymerase</fullName>
        <shortName evidence="11">PG polymerase</shortName>
    </alternativeName>
</protein>
<keyword evidence="9 11" id="KW-0472">Membrane</keyword>
<feature type="transmembrane region" description="Helical" evidence="11">
    <location>
        <begin position="337"/>
        <end position="357"/>
    </location>
</feature>
<feature type="transmembrane region" description="Helical" evidence="11">
    <location>
        <begin position="12"/>
        <end position="36"/>
    </location>
</feature>
<comment type="function">
    <text evidence="11">Peptidoglycan polymerase that is essential for cell wall elongation.</text>
</comment>
<comment type="subcellular location">
    <subcellularLocation>
        <location evidence="11">Cell membrane</location>
        <topology evidence="11">Multi-pass membrane protein</topology>
    </subcellularLocation>
    <subcellularLocation>
        <location evidence="1">Membrane</location>
        <topology evidence="1">Multi-pass membrane protein</topology>
    </subcellularLocation>
</comment>
<evidence type="ECO:0000256" key="4">
    <source>
        <dbReference type="ARBA" id="ARBA00022679"/>
    </source>
</evidence>
<dbReference type="Proteomes" id="UP000000272">
    <property type="component" value="Chromosome"/>
</dbReference>
<keyword evidence="6 11" id="KW-0133">Cell shape</keyword>
<evidence type="ECO:0000256" key="9">
    <source>
        <dbReference type="ARBA" id="ARBA00023136"/>
    </source>
</evidence>
<dbReference type="GO" id="GO:0008955">
    <property type="term" value="F:peptidoglycan glycosyltransferase activity"/>
    <property type="evidence" value="ECO:0007669"/>
    <property type="project" value="UniProtKB-UniRule"/>
</dbReference>
<dbReference type="InterPro" id="IPR001182">
    <property type="entry name" value="FtsW/RodA"/>
</dbReference>
<reference evidence="12 13" key="1">
    <citation type="journal article" date="2010" name="Stand. Genomic Sci.">
        <title>Complete genome sequence of Thermosediminibacter oceani type strain (JW/IW-1228P).</title>
        <authorList>
            <person name="Pitluck S."/>
            <person name="Yasawong M."/>
            <person name="Munk C."/>
            <person name="Nolan M."/>
            <person name="Lapidus A."/>
            <person name="Lucas S."/>
            <person name="Glavina Del Rio T."/>
            <person name="Tice H."/>
            <person name="Cheng J.F."/>
            <person name="Bruce D."/>
            <person name="Detter C."/>
            <person name="Tapia R."/>
            <person name="Han C."/>
            <person name="Goodwin L."/>
            <person name="Liolios K."/>
            <person name="Ivanova N."/>
            <person name="Mavromatis K."/>
            <person name="Mikhailova N."/>
            <person name="Pati A."/>
            <person name="Chen A."/>
            <person name="Palaniappan K."/>
            <person name="Land M."/>
            <person name="Hauser L."/>
            <person name="Chang Y.J."/>
            <person name="Jeffries C.D."/>
            <person name="Rohde M."/>
            <person name="Spring S."/>
            <person name="Sikorski J."/>
            <person name="Goker M."/>
            <person name="Woyke T."/>
            <person name="Bristow J."/>
            <person name="Eisen J.A."/>
            <person name="Markowitz V."/>
            <person name="Hugenholtz P."/>
            <person name="Kyrpides N.C."/>
            <person name="Klenk H.P."/>
        </authorList>
    </citation>
    <scope>NUCLEOTIDE SEQUENCE [LARGE SCALE GENOMIC DNA]</scope>
    <source>
        <strain evidence="13">ATCC BAA-1034 / DSM 16646 / JW/IW-1228P</strain>
    </source>
</reference>
<accession>D9S286</accession>
<evidence type="ECO:0000313" key="13">
    <source>
        <dbReference type="Proteomes" id="UP000000272"/>
    </source>
</evidence>
<dbReference type="GO" id="GO:0009252">
    <property type="term" value="P:peptidoglycan biosynthetic process"/>
    <property type="evidence" value="ECO:0007669"/>
    <property type="project" value="UniProtKB-UniRule"/>
</dbReference>
<feature type="transmembrane region" description="Helical" evidence="11">
    <location>
        <begin position="181"/>
        <end position="200"/>
    </location>
</feature>
<keyword evidence="13" id="KW-1185">Reference proteome</keyword>
<feature type="transmembrane region" description="Helical" evidence="11">
    <location>
        <begin position="298"/>
        <end position="317"/>
    </location>
</feature>
<gene>
    <name evidence="11" type="primary">rodA</name>
    <name evidence="12" type="ordered locus">Toce_0747</name>
</gene>
<evidence type="ECO:0000256" key="5">
    <source>
        <dbReference type="ARBA" id="ARBA00022692"/>
    </source>
</evidence>
<keyword evidence="7 11" id="KW-0573">Peptidoglycan synthesis</keyword>
<dbReference type="HAMAP" id="MF_02079">
    <property type="entry name" value="PGT_RodA"/>
    <property type="match status" value="1"/>
</dbReference>
<dbReference type="KEGG" id="toc:Toce_0747"/>
<evidence type="ECO:0000256" key="11">
    <source>
        <dbReference type="HAMAP-Rule" id="MF_02079"/>
    </source>
</evidence>
<keyword evidence="3 11" id="KW-0328">Glycosyltransferase</keyword>
<keyword evidence="8 11" id="KW-1133">Transmembrane helix</keyword>
<evidence type="ECO:0000256" key="1">
    <source>
        <dbReference type="ARBA" id="ARBA00004141"/>
    </source>
</evidence>
<feature type="transmembrane region" description="Helical" evidence="11">
    <location>
        <begin position="48"/>
        <end position="69"/>
    </location>
</feature>
<dbReference type="NCBIfam" id="TIGR02210">
    <property type="entry name" value="rodA_shape"/>
    <property type="match status" value="1"/>
</dbReference>
<evidence type="ECO:0000256" key="2">
    <source>
        <dbReference type="ARBA" id="ARBA00022475"/>
    </source>
</evidence>
<proteinExistence type="inferred from homology"/>
<dbReference type="PROSITE" id="PS00428">
    <property type="entry name" value="FTSW_RODA_SPOVE"/>
    <property type="match status" value="1"/>
</dbReference>
<dbReference type="RefSeq" id="WP_013275559.1">
    <property type="nucleotide sequence ID" value="NC_014377.1"/>
</dbReference>
<dbReference type="eggNOG" id="COG0772">
    <property type="taxonomic scope" value="Bacteria"/>
</dbReference>
<feature type="transmembrane region" description="Helical" evidence="11">
    <location>
        <begin position="75"/>
        <end position="91"/>
    </location>
</feature>
<dbReference type="HOGENOM" id="CLU_029243_2_2_9"/>
<comment type="similarity">
    <text evidence="11">Belongs to the SEDS family. MrdB/RodA subfamily.</text>
</comment>
<comment type="catalytic activity">
    <reaction evidence="11">
        <text>[GlcNAc-(1-&gt;4)-Mur2Ac(oyl-L-Ala-gamma-D-Glu-L-Lys-D-Ala-D-Ala)](n)-di-trans,octa-cis-undecaprenyl diphosphate + beta-D-GlcNAc-(1-&gt;4)-Mur2Ac(oyl-L-Ala-gamma-D-Glu-L-Lys-D-Ala-D-Ala)-di-trans,octa-cis-undecaprenyl diphosphate = [GlcNAc-(1-&gt;4)-Mur2Ac(oyl-L-Ala-gamma-D-Glu-L-Lys-D-Ala-D-Ala)](n+1)-di-trans,octa-cis-undecaprenyl diphosphate + di-trans,octa-cis-undecaprenyl diphosphate + H(+)</text>
        <dbReference type="Rhea" id="RHEA:23708"/>
        <dbReference type="Rhea" id="RHEA-COMP:9602"/>
        <dbReference type="Rhea" id="RHEA-COMP:9603"/>
        <dbReference type="ChEBI" id="CHEBI:15378"/>
        <dbReference type="ChEBI" id="CHEBI:58405"/>
        <dbReference type="ChEBI" id="CHEBI:60033"/>
        <dbReference type="ChEBI" id="CHEBI:78435"/>
        <dbReference type="EC" id="2.4.99.28"/>
    </reaction>
</comment>
<sequence>MEPKLLKNLEYQIIIVIVLIAALSILTISSATHATAPGGSFHYTKMQFIWFLLGLLMMAAVLMMDYHTIAMLSNAIYIVNLVMLLVVLFMGKTTMGAQRWIPIGPFSFQPSEFSKLAVIITLAKYLDKKKTINSLKDLILVFVHVGTPMLLIMKQPDLGTSLVLLAIMFGMIFVAGTNPRLLLGTIAAGVASLPVLWQFLHDYQEMRILIFLNPNLDPLGYGYHVIQSKIAIGSGRFLGKGLFQGTQNQLDFIPEQQTDFIFAVLGEELGFIGGMFLLILFFTLIYRTIRIAFRSRDVLGTYMATGVASMWAFQVLVNVGMTMGLMPVTGIPLPFMSYGGSSLLMNMMAVGLVLNIGMRRQKILF</sequence>
<feature type="transmembrane region" description="Helical" evidence="11">
    <location>
        <begin position="158"/>
        <end position="174"/>
    </location>
</feature>
<dbReference type="STRING" id="555079.Toce_0747"/>
<feature type="transmembrane region" description="Helical" evidence="11">
    <location>
        <begin position="260"/>
        <end position="286"/>
    </location>
</feature>
<dbReference type="Pfam" id="PF01098">
    <property type="entry name" value="FTSW_RODA_SPOVE"/>
    <property type="match status" value="1"/>
</dbReference>
<dbReference type="GO" id="GO:0005886">
    <property type="term" value="C:plasma membrane"/>
    <property type="evidence" value="ECO:0007669"/>
    <property type="project" value="UniProtKB-SubCell"/>
</dbReference>
<dbReference type="AlphaFoldDB" id="D9S286"/>
<dbReference type="UniPathway" id="UPA00219"/>
<keyword evidence="2 11" id="KW-1003">Cell membrane</keyword>
<evidence type="ECO:0000256" key="10">
    <source>
        <dbReference type="ARBA" id="ARBA00023316"/>
    </source>
</evidence>
<dbReference type="PANTHER" id="PTHR30474:SF1">
    <property type="entry name" value="PEPTIDOGLYCAN GLYCOSYLTRANSFERASE MRDB"/>
    <property type="match status" value="1"/>
</dbReference>
<evidence type="ECO:0000313" key="12">
    <source>
        <dbReference type="EMBL" id="ADL07513.1"/>
    </source>
</evidence>
<evidence type="ECO:0000256" key="6">
    <source>
        <dbReference type="ARBA" id="ARBA00022960"/>
    </source>
</evidence>
<comment type="pathway">
    <text evidence="11">Cell wall biogenesis; peptidoglycan biosynthesis.</text>
</comment>
<dbReference type="InterPro" id="IPR011923">
    <property type="entry name" value="RodA/MrdB"/>
</dbReference>
<keyword evidence="5 11" id="KW-0812">Transmembrane</keyword>
<dbReference type="GO" id="GO:0015648">
    <property type="term" value="F:lipid-linked peptidoglycan transporter activity"/>
    <property type="evidence" value="ECO:0007669"/>
    <property type="project" value="TreeGrafter"/>
</dbReference>
<dbReference type="PANTHER" id="PTHR30474">
    <property type="entry name" value="CELL CYCLE PROTEIN"/>
    <property type="match status" value="1"/>
</dbReference>
<dbReference type="EMBL" id="CP002131">
    <property type="protein sequence ID" value="ADL07513.1"/>
    <property type="molecule type" value="Genomic_DNA"/>
</dbReference>
<dbReference type="InterPro" id="IPR018365">
    <property type="entry name" value="Cell_cycle_FtsW-rel_CS"/>
</dbReference>
<name>D9S286_THEOJ</name>
<dbReference type="GO" id="GO:0051301">
    <property type="term" value="P:cell division"/>
    <property type="evidence" value="ECO:0007669"/>
    <property type="project" value="InterPro"/>
</dbReference>
<dbReference type="GO" id="GO:0008360">
    <property type="term" value="P:regulation of cell shape"/>
    <property type="evidence" value="ECO:0007669"/>
    <property type="project" value="UniProtKB-KW"/>
</dbReference>
<evidence type="ECO:0000256" key="7">
    <source>
        <dbReference type="ARBA" id="ARBA00022984"/>
    </source>
</evidence>
<evidence type="ECO:0000256" key="8">
    <source>
        <dbReference type="ARBA" id="ARBA00022989"/>
    </source>
</evidence>
<dbReference type="GO" id="GO:0032153">
    <property type="term" value="C:cell division site"/>
    <property type="evidence" value="ECO:0007669"/>
    <property type="project" value="TreeGrafter"/>
</dbReference>
<organism evidence="12 13">
    <name type="scientific">Thermosediminibacter oceani (strain ATCC BAA-1034 / DSM 16646 / JW/IW-1228P)</name>
    <dbReference type="NCBI Taxonomy" id="555079"/>
    <lineage>
        <taxon>Bacteria</taxon>
        <taxon>Bacillati</taxon>
        <taxon>Bacillota</taxon>
        <taxon>Clostridia</taxon>
        <taxon>Thermosediminibacterales</taxon>
        <taxon>Thermosediminibacteraceae</taxon>
        <taxon>Thermosediminibacter</taxon>
    </lineage>
</organism>
<dbReference type="GO" id="GO:0071555">
    <property type="term" value="P:cell wall organization"/>
    <property type="evidence" value="ECO:0007669"/>
    <property type="project" value="UniProtKB-KW"/>
</dbReference>
<evidence type="ECO:0000256" key="3">
    <source>
        <dbReference type="ARBA" id="ARBA00022676"/>
    </source>
</evidence>
<keyword evidence="4 11" id="KW-0808">Transferase</keyword>
<dbReference type="EC" id="2.4.99.28" evidence="11"/>
<keyword evidence="10 11" id="KW-0961">Cell wall biogenesis/degradation</keyword>